<evidence type="ECO:0000259" key="2">
    <source>
        <dbReference type="PROSITE" id="PS50004"/>
    </source>
</evidence>
<feature type="domain" description="C2" evidence="2">
    <location>
        <begin position="1"/>
        <end position="111"/>
    </location>
</feature>
<dbReference type="GO" id="GO:0006952">
    <property type="term" value="P:defense response"/>
    <property type="evidence" value="ECO:0007669"/>
    <property type="project" value="InterPro"/>
</dbReference>
<feature type="region of interest" description="Disordered" evidence="1">
    <location>
        <begin position="290"/>
        <end position="311"/>
    </location>
</feature>
<evidence type="ECO:0000313" key="4">
    <source>
        <dbReference type="Proteomes" id="UP000826271"/>
    </source>
</evidence>
<organism evidence="3 4">
    <name type="scientific">Buddleja alternifolia</name>
    <dbReference type="NCBI Taxonomy" id="168488"/>
    <lineage>
        <taxon>Eukaryota</taxon>
        <taxon>Viridiplantae</taxon>
        <taxon>Streptophyta</taxon>
        <taxon>Embryophyta</taxon>
        <taxon>Tracheophyta</taxon>
        <taxon>Spermatophyta</taxon>
        <taxon>Magnoliopsida</taxon>
        <taxon>eudicotyledons</taxon>
        <taxon>Gunneridae</taxon>
        <taxon>Pentapetalae</taxon>
        <taxon>asterids</taxon>
        <taxon>lamiids</taxon>
        <taxon>Lamiales</taxon>
        <taxon>Scrophulariaceae</taxon>
        <taxon>Buddlejeae</taxon>
        <taxon>Buddleja</taxon>
    </lineage>
</organism>
<dbReference type="PANTHER" id="PTHR32246:SF103">
    <property type="entry name" value="CALCIUM-DEPENDENT LIPID-BINDING (CALB DOMAIN) FAMILY PROTEIN"/>
    <property type="match status" value="1"/>
</dbReference>
<name>A0AAV6XIP5_9LAMI</name>
<dbReference type="AlphaFoldDB" id="A0AAV6XIP5"/>
<accession>A0AAV6XIP5</accession>
<dbReference type="Pfam" id="PF00168">
    <property type="entry name" value="C2"/>
    <property type="match status" value="1"/>
</dbReference>
<evidence type="ECO:0000256" key="1">
    <source>
        <dbReference type="SAM" id="MobiDB-lite"/>
    </source>
</evidence>
<feature type="compositionally biased region" description="Basic residues" evidence="1">
    <location>
        <begin position="293"/>
        <end position="306"/>
    </location>
</feature>
<reference evidence="3" key="1">
    <citation type="submission" date="2019-10" db="EMBL/GenBank/DDBJ databases">
        <authorList>
            <person name="Zhang R."/>
            <person name="Pan Y."/>
            <person name="Wang J."/>
            <person name="Ma R."/>
            <person name="Yu S."/>
        </authorList>
    </citation>
    <scope>NUCLEOTIDE SEQUENCE</scope>
    <source>
        <strain evidence="3">LA-IB0</strain>
        <tissue evidence="3">Leaf</tissue>
    </source>
</reference>
<dbReference type="PANTHER" id="PTHR32246">
    <property type="entry name" value="INGRESSION PROTEIN FIC1"/>
    <property type="match status" value="1"/>
</dbReference>
<dbReference type="Gene3D" id="2.60.40.150">
    <property type="entry name" value="C2 domain"/>
    <property type="match status" value="1"/>
</dbReference>
<proteinExistence type="predicted"/>
<dbReference type="PROSITE" id="PS50004">
    <property type="entry name" value="C2"/>
    <property type="match status" value="1"/>
</dbReference>
<dbReference type="CDD" id="cd04051">
    <property type="entry name" value="C2_SRC2_like"/>
    <property type="match status" value="1"/>
</dbReference>
<evidence type="ECO:0000313" key="3">
    <source>
        <dbReference type="EMBL" id="KAG8380401.1"/>
    </source>
</evidence>
<protein>
    <recommendedName>
        <fullName evidence="2">C2 domain-containing protein</fullName>
    </recommendedName>
</protein>
<keyword evidence="4" id="KW-1185">Reference proteome</keyword>
<comment type="caution">
    <text evidence="3">The sequence shown here is derived from an EMBL/GenBank/DDBJ whole genome shotgun (WGS) entry which is preliminary data.</text>
</comment>
<dbReference type="InterPro" id="IPR044750">
    <property type="entry name" value="C2_SRC2/BAP"/>
</dbReference>
<dbReference type="Proteomes" id="UP000826271">
    <property type="component" value="Unassembled WGS sequence"/>
</dbReference>
<sequence>MSRVPYHLLELNLISAQDLSPVSKNLKTYGVVWVNPDRKLRTRIDHQGQTNPIWNEKFVFRVDEAFLNSDTSFVMIEIYAIGWLRDTPVGSVRVFISNLIPPSVRRENGSSHRFVALQTRRSSGRPQGILNMGVSLLDNTMHSMPLLTTKNKKKIQLWRSLSDQTDLTRKPGGDKKKKTGSVCDAGPIVNYDQGFTAKAAGGGSVVNGGCGGSVVNGSVCNSDVGPSPSVVAAAVACGLYPTQLGPPPAPGSSVLEDWKVEESSVEGLKTKIERWRMESPQVYDQKRFEKVNGRGKKRAAPHRRRKTVDNVGGGGGGPFSCFGNACGCEFTIVCGSNGVRKSRSRGYT</sequence>
<dbReference type="SUPFAM" id="SSF49562">
    <property type="entry name" value="C2 domain (Calcium/lipid-binding domain, CaLB)"/>
    <property type="match status" value="1"/>
</dbReference>
<dbReference type="SMART" id="SM00239">
    <property type="entry name" value="C2"/>
    <property type="match status" value="1"/>
</dbReference>
<dbReference type="InterPro" id="IPR035892">
    <property type="entry name" value="C2_domain_sf"/>
</dbReference>
<dbReference type="InterPro" id="IPR000008">
    <property type="entry name" value="C2_dom"/>
</dbReference>
<dbReference type="EMBL" id="WHWC01000006">
    <property type="protein sequence ID" value="KAG8380401.1"/>
    <property type="molecule type" value="Genomic_DNA"/>
</dbReference>
<gene>
    <name evidence="3" type="ORF">BUALT_Bualt06G0011500</name>
</gene>